<dbReference type="PANTHER" id="PTHR47678">
    <property type="entry name" value="TETRATRICOPEPTIDE REPEAT PROTEIN 31"/>
    <property type="match status" value="1"/>
</dbReference>
<dbReference type="InterPro" id="IPR011701">
    <property type="entry name" value="MFS"/>
</dbReference>
<protein>
    <recommendedName>
        <fullName evidence="10">Major facilitator superfamily (MFS) profile domain-containing protein</fullName>
    </recommendedName>
</protein>
<evidence type="ECO:0000313" key="8">
    <source>
        <dbReference type="Ensembl" id="ENSGACP00000046354.1"/>
    </source>
</evidence>
<dbReference type="PROSITE" id="PS50005">
    <property type="entry name" value="TPR"/>
    <property type="match status" value="1"/>
</dbReference>
<dbReference type="CDD" id="cd00590">
    <property type="entry name" value="RRM_SF"/>
    <property type="match status" value="1"/>
</dbReference>
<feature type="transmembrane region" description="Helical" evidence="5">
    <location>
        <begin position="173"/>
        <end position="190"/>
    </location>
</feature>
<dbReference type="SMART" id="SM00028">
    <property type="entry name" value="TPR"/>
    <property type="match status" value="3"/>
</dbReference>
<keyword evidence="5" id="KW-1133">Transmembrane helix</keyword>
<feature type="compositionally biased region" description="Basic and acidic residues" evidence="4">
    <location>
        <begin position="590"/>
        <end position="599"/>
    </location>
</feature>
<dbReference type="GO" id="GO:0022857">
    <property type="term" value="F:transmembrane transporter activity"/>
    <property type="evidence" value="ECO:0007669"/>
    <property type="project" value="InterPro"/>
</dbReference>
<dbReference type="InterPro" id="IPR000504">
    <property type="entry name" value="RRM_dom"/>
</dbReference>
<dbReference type="PROSITE" id="PS50102">
    <property type="entry name" value="RRM"/>
    <property type="match status" value="1"/>
</dbReference>
<dbReference type="SUPFAM" id="SSF48452">
    <property type="entry name" value="TPR-like"/>
    <property type="match status" value="1"/>
</dbReference>
<feature type="region of interest" description="Disordered" evidence="4">
    <location>
        <begin position="1"/>
        <end position="25"/>
    </location>
</feature>
<feature type="domain" description="Major facilitator superfamily (MFS) profile" evidence="7">
    <location>
        <begin position="34"/>
        <end position="503"/>
    </location>
</feature>
<evidence type="ECO:0000256" key="2">
    <source>
        <dbReference type="PROSITE-ProRule" id="PRU00176"/>
    </source>
</evidence>
<accession>A0AAQ4Q580</accession>
<evidence type="ECO:0000256" key="4">
    <source>
        <dbReference type="SAM" id="MobiDB-lite"/>
    </source>
</evidence>
<feature type="domain" description="RRM" evidence="6">
    <location>
        <begin position="934"/>
        <end position="1006"/>
    </location>
</feature>
<feature type="transmembrane region" description="Helical" evidence="5">
    <location>
        <begin position="37"/>
        <end position="59"/>
    </location>
</feature>
<feature type="region of interest" description="Disordered" evidence="4">
    <location>
        <begin position="890"/>
        <end position="927"/>
    </location>
</feature>
<dbReference type="AlphaFoldDB" id="A0AAQ4Q580"/>
<feature type="compositionally biased region" description="Polar residues" evidence="4">
    <location>
        <begin position="577"/>
        <end position="586"/>
    </location>
</feature>
<dbReference type="Pfam" id="PF07690">
    <property type="entry name" value="MFS_1"/>
    <property type="match status" value="1"/>
</dbReference>
<reference evidence="8" key="3">
    <citation type="submission" date="2025-09" db="UniProtKB">
        <authorList>
            <consortium name="Ensembl"/>
        </authorList>
    </citation>
    <scope>IDENTIFICATION</scope>
</reference>
<sequence length="1062" mass="118378">MSQLSDSDDTTPLLGDDSSSDASQDEDYRSRWRSIRVMYFTMFLSSVGFTIVITSLWPYLQKVDDSASATFLGWAVAAYSLGQMAASPIFGTWSNYRPHKEPLVCSIILNLLANVYYAYAYLPRTNNKFHVLISRALVGFGAGNVAVVRSYVAGATSLKERTGAMANMSACQALGFILGPALQACLSFIGEHGVTVTVIDLQLNMYTTPALLAAAFCFINIVLVVFVLRPHHVDEQGRVQAINYTSEDGEDVVEESDRTIDHIAVLTSNALFFIVMFIFAVFETIITPLSMDMYAWTRTEAVLYNGIIICCIGLQSILVFIIVKVVSVRYGDRPVMLAGLVIILCGFFILLPWGNHYPKIQWADLKNSSLVGEMNKASNHSAEPTGCPYEQTWCQYTPSIHLAQFISSNILIGVGYPACNVMSYTLYSKILGPIPQGVYMGWLTASGSGARTVAPVFVSQVYTILGPRWCFSLICGMRKVVDLFDSCHSFETIIRMGLLADMKYDDGGNVTDDDDDYVYQRPSAKDSERRATLLEELKKQEKAEKKRHKKLNRKERRRLEKLEKEKQKPTKCETGKTDSPLSSTGWTKLVNDKSKRDTISSDEEYDSENQLDSSDCSEDKTNDDNSNTRSNSAHFEELDMNSMFVSKAALIARRKLEQKQETKEKKKSPVKEEPKVVPDKLDKDPDDEKKDSPTLGTFTVGDNVKISTNFAVIGNRFASAGDFKMAVKYFTDAIKHNPTEFKLFGNRSFCFEKLQEYEKALADAELSLGLLPGWVKGLFRKGRALAGLKRYEEAAQAFWEVLKVDGSCAEAAQEMMRVQITQLMDYGFTREQSSNALIIHGTVKKAQEVLSKLNQQPGAIHSNSTVQPAQAADGFGHSSALTATAFPTRAPHAHDAPKPAFKNKPLGPVQNMLNVPSRPLKTNNRATRPPRELFPVWVGNLVSPVNESVVTNLFNKAGDVSSVKILSFKRCAFVNFTNLEHCYEAISRFHGYELNGMRLAVRFPDRIPNGLGISSSALISEEEANMSYRTDEFGEQRYIVGSGRPIRAYRQVTSDYKSPHEY</sequence>
<organism evidence="8 9">
    <name type="scientific">Gasterosteus aculeatus aculeatus</name>
    <name type="common">three-spined stickleback</name>
    <dbReference type="NCBI Taxonomy" id="481459"/>
    <lineage>
        <taxon>Eukaryota</taxon>
        <taxon>Metazoa</taxon>
        <taxon>Chordata</taxon>
        <taxon>Craniata</taxon>
        <taxon>Vertebrata</taxon>
        <taxon>Euteleostomi</taxon>
        <taxon>Actinopterygii</taxon>
        <taxon>Neopterygii</taxon>
        <taxon>Teleostei</taxon>
        <taxon>Neoteleostei</taxon>
        <taxon>Acanthomorphata</taxon>
        <taxon>Eupercaria</taxon>
        <taxon>Perciformes</taxon>
        <taxon>Cottioidei</taxon>
        <taxon>Gasterosteales</taxon>
        <taxon>Gasterosteidae</taxon>
        <taxon>Gasterosteus</taxon>
    </lineage>
</organism>
<feature type="compositionally biased region" description="Basic and acidic residues" evidence="4">
    <location>
        <begin position="557"/>
        <end position="576"/>
    </location>
</feature>
<dbReference type="CDD" id="cd17326">
    <property type="entry name" value="MFS_MFSD8"/>
    <property type="match status" value="1"/>
</dbReference>
<keyword evidence="5" id="KW-0812">Transmembrane</keyword>
<dbReference type="Gene3D" id="1.20.1250.20">
    <property type="entry name" value="MFS general substrate transporter like domains"/>
    <property type="match status" value="1"/>
</dbReference>
<feature type="transmembrane region" description="Helical" evidence="5">
    <location>
        <begin position="71"/>
        <end position="91"/>
    </location>
</feature>
<dbReference type="PROSITE" id="PS50850">
    <property type="entry name" value="MFS"/>
    <property type="match status" value="1"/>
</dbReference>
<dbReference type="SMART" id="SM00360">
    <property type="entry name" value="RRM"/>
    <property type="match status" value="1"/>
</dbReference>
<evidence type="ECO:0008006" key="10">
    <source>
        <dbReference type="Google" id="ProtNLM"/>
    </source>
</evidence>
<dbReference type="SUPFAM" id="SSF103473">
    <property type="entry name" value="MFS general substrate transporter"/>
    <property type="match status" value="1"/>
</dbReference>
<dbReference type="PANTHER" id="PTHR47678:SF1">
    <property type="entry name" value="TETRATRICOPEPTIDE REPEAT PROTEIN 31"/>
    <property type="match status" value="1"/>
</dbReference>
<name>A0AAQ4Q580_GASAC</name>
<keyword evidence="5" id="KW-0472">Membrane</keyword>
<feature type="compositionally biased region" description="Acidic residues" evidence="4">
    <location>
        <begin position="600"/>
        <end position="609"/>
    </location>
</feature>
<keyword evidence="3" id="KW-0802">TPR repeat</keyword>
<feature type="transmembrane region" description="Helical" evidence="5">
    <location>
        <begin position="335"/>
        <end position="354"/>
    </location>
</feature>
<dbReference type="GO" id="GO:0016020">
    <property type="term" value="C:membrane"/>
    <property type="evidence" value="ECO:0007669"/>
    <property type="project" value="UniProtKB-SubCell"/>
</dbReference>
<feature type="transmembrane region" description="Helical" evidence="5">
    <location>
        <begin position="302"/>
        <end position="323"/>
    </location>
</feature>
<dbReference type="Gene3D" id="3.30.70.330">
    <property type="match status" value="1"/>
</dbReference>
<feature type="transmembrane region" description="Helical" evidence="5">
    <location>
        <begin position="103"/>
        <end position="120"/>
    </location>
</feature>
<dbReference type="Gene3D" id="1.25.40.10">
    <property type="entry name" value="Tetratricopeptide repeat domain"/>
    <property type="match status" value="1"/>
</dbReference>
<dbReference type="InterPro" id="IPR035979">
    <property type="entry name" value="RBD_domain_sf"/>
</dbReference>
<comment type="subcellular location">
    <subcellularLocation>
        <location evidence="1">Membrane</location>
        <topology evidence="1">Multi-pass membrane protein</topology>
    </subcellularLocation>
</comment>
<dbReference type="InterPro" id="IPR012677">
    <property type="entry name" value="Nucleotide-bd_a/b_plait_sf"/>
</dbReference>
<evidence type="ECO:0000259" key="6">
    <source>
        <dbReference type="PROSITE" id="PS50102"/>
    </source>
</evidence>
<evidence type="ECO:0000256" key="5">
    <source>
        <dbReference type="SAM" id="Phobius"/>
    </source>
</evidence>
<evidence type="ECO:0000256" key="1">
    <source>
        <dbReference type="ARBA" id="ARBA00004141"/>
    </source>
</evidence>
<reference evidence="8 9" key="1">
    <citation type="journal article" date="2021" name="G3 (Bethesda)">
        <title>Improved contiguity of the threespine stickleback genome using long-read sequencing.</title>
        <authorList>
            <person name="Nath S."/>
            <person name="Shaw D.E."/>
            <person name="White M.A."/>
        </authorList>
    </citation>
    <scope>NUCLEOTIDE SEQUENCE [LARGE SCALE GENOMIC DNA]</scope>
    <source>
        <strain evidence="8 9">Lake Benthic</strain>
    </source>
</reference>
<evidence type="ECO:0000259" key="7">
    <source>
        <dbReference type="PROSITE" id="PS50850"/>
    </source>
</evidence>
<dbReference type="InterPro" id="IPR057720">
    <property type="entry name" value="RRM_YTH1"/>
</dbReference>
<feature type="transmembrane region" description="Helical" evidence="5">
    <location>
        <begin position="132"/>
        <end position="152"/>
    </location>
</feature>
<feature type="transmembrane region" description="Helical" evidence="5">
    <location>
        <begin position="210"/>
        <end position="228"/>
    </location>
</feature>
<proteinExistence type="predicted"/>
<dbReference type="Pfam" id="PF25701">
    <property type="entry name" value="RRM_YTH1"/>
    <property type="match status" value="1"/>
</dbReference>
<feature type="transmembrane region" description="Helical" evidence="5">
    <location>
        <begin position="263"/>
        <end position="282"/>
    </location>
</feature>
<feature type="repeat" description="TPR" evidence="3">
    <location>
        <begin position="707"/>
        <end position="740"/>
    </location>
</feature>
<feature type="compositionally biased region" description="Basic residues" evidence="4">
    <location>
        <begin position="545"/>
        <end position="556"/>
    </location>
</feature>
<keyword evidence="2" id="KW-0694">RNA-binding</keyword>
<reference evidence="8" key="2">
    <citation type="submission" date="2025-08" db="UniProtKB">
        <authorList>
            <consortium name="Ensembl"/>
        </authorList>
    </citation>
    <scope>IDENTIFICATION</scope>
</reference>
<dbReference type="InterPro" id="IPR019734">
    <property type="entry name" value="TPR_rpt"/>
</dbReference>
<dbReference type="InterPro" id="IPR020846">
    <property type="entry name" value="MFS_dom"/>
</dbReference>
<dbReference type="InterPro" id="IPR036259">
    <property type="entry name" value="MFS_trans_sf"/>
</dbReference>
<dbReference type="GeneTree" id="ENSGT00530000063854"/>
<dbReference type="Proteomes" id="UP000007635">
    <property type="component" value="Chromosome VII"/>
</dbReference>
<dbReference type="SUPFAM" id="SSF54928">
    <property type="entry name" value="RNA-binding domain, RBD"/>
    <property type="match status" value="1"/>
</dbReference>
<feature type="region of interest" description="Disordered" evidence="4">
    <location>
        <begin position="538"/>
        <end position="635"/>
    </location>
</feature>
<feature type="region of interest" description="Disordered" evidence="4">
    <location>
        <begin position="657"/>
        <end position="695"/>
    </location>
</feature>
<feature type="compositionally biased region" description="Basic and acidic residues" evidence="4">
    <location>
        <begin position="657"/>
        <end position="692"/>
    </location>
</feature>
<evidence type="ECO:0000313" key="9">
    <source>
        <dbReference type="Proteomes" id="UP000007635"/>
    </source>
</evidence>
<dbReference type="InterPro" id="IPR011990">
    <property type="entry name" value="TPR-like_helical_dom_sf"/>
</dbReference>
<evidence type="ECO:0000256" key="3">
    <source>
        <dbReference type="PROSITE-ProRule" id="PRU00339"/>
    </source>
</evidence>
<dbReference type="GO" id="GO:0003723">
    <property type="term" value="F:RNA binding"/>
    <property type="evidence" value="ECO:0007669"/>
    <property type="project" value="UniProtKB-UniRule"/>
</dbReference>
<keyword evidence="9" id="KW-1185">Reference proteome</keyword>
<dbReference type="Ensembl" id="ENSGACT00000069175.1">
    <property type="protein sequence ID" value="ENSGACP00000046354.1"/>
    <property type="gene ID" value="ENSGACG00000019443.2"/>
</dbReference>